<dbReference type="InterPro" id="IPR029045">
    <property type="entry name" value="ClpP/crotonase-like_dom_sf"/>
</dbReference>
<dbReference type="EMBL" id="BLAE01000005">
    <property type="protein sequence ID" value="GES07014.1"/>
    <property type="molecule type" value="Genomic_DNA"/>
</dbReference>
<dbReference type="PANTHER" id="PTHR42964">
    <property type="entry name" value="ENOYL-COA HYDRATASE"/>
    <property type="match status" value="1"/>
</dbReference>
<dbReference type="Gene3D" id="3.90.226.10">
    <property type="entry name" value="2-enoyl-CoA Hydratase, Chain A, domain 1"/>
    <property type="match status" value="1"/>
</dbReference>
<organism evidence="2 3">
    <name type="scientific">Acrocarpospora macrocephala</name>
    <dbReference type="NCBI Taxonomy" id="150177"/>
    <lineage>
        <taxon>Bacteria</taxon>
        <taxon>Bacillati</taxon>
        <taxon>Actinomycetota</taxon>
        <taxon>Actinomycetes</taxon>
        <taxon>Streptosporangiales</taxon>
        <taxon>Streptosporangiaceae</taxon>
        <taxon>Acrocarpospora</taxon>
    </lineage>
</organism>
<reference evidence="2 3" key="1">
    <citation type="submission" date="2019-10" db="EMBL/GenBank/DDBJ databases">
        <title>Whole genome shotgun sequence of Acrocarpospora macrocephala NBRC 16266.</title>
        <authorList>
            <person name="Ichikawa N."/>
            <person name="Kimura A."/>
            <person name="Kitahashi Y."/>
            <person name="Komaki H."/>
            <person name="Oguchi A."/>
        </authorList>
    </citation>
    <scope>NUCLEOTIDE SEQUENCE [LARGE SCALE GENOMIC DNA]</scope>
    <source>
        <strain evidence="2 3">NBRC 16266</strain>
    </source>
</reference>
<evidence type="ECO:0000256" key="1">
    <source>
        <dbReference type="ARBA" id="ARBA00005254"/>
    </source>
</evidence>
<comment type="similarity">
    <text evidence="1">Belongs to the enoyl-CoA hydratase/isomerase family.</text>
</comment>
<dbReference type="SUPFAM" id="SSF52096">
    <property type="entry name" value="ClpP/crotonase"/>
    <property type="match status" value="1"/>
</dbReference>
<dbReference type="AlphaFoldDB" id="A0A5M3WDJ8"/>
<dbReference type="Pfam" id="PF00378">
    <property type="entry name" value="ECH_1"/>
    <property type="match status" value="1"/>
</dbReference>
<accession>A0A5M3WDJ8</accession>
<dbReference type="InterPro" id="IPR051683">
    <property type="entry name" value="Enoyl-CoA_Hydratase/Isomerase"/>
</dbReference>
<sequence>MPVPFGALPEDADADLLFDVADGIARITLNRPARGNSLTVAMFPQFRAVWEEVRMNAEIRCVIITGAGGRHFCTGVDVDSVAETGRVAMGSGNISDELHFTSRQNRVWKPVICAVNGLVAGGGLHFVVDSDIVVAVEHAEFLDTHVNVGQVGGIENTGLARRLPLGTALRMTLQGRNFRLPAARAYQLGLVDELTAPDQLMDTALQIARDIAANSPQAVSLSQQAVWASTEMPYSQAAEYGWSLVRSHWSHPDFVEGPRAFAERREPRWTSG</sequence>
<dbReference type="GO" id="GO:0003824">
    <property type="term" value="F:catalytic activity"/>
    <property type="evidence" value="ECO:0007669"/>
    <property type="project" value="UniProtKB-ARBA"/>
</dbReference>
<dbReference type="GO" id="GO:0008300">
    <property type="term" value="P:isoprenoid catabolic process"/>
    <property type="evidence" value="ECO:0007669"/>
    <property type="project" value="TreeGrafter"/>
</dbReference>
<evidence type="ECO:0000313" key="3">
    <source>
        <dbReference type="Proteomes" id="UP000331127"/>
    </source>
</evidence>
<name>A0A5M3WDJ8_9ACTN</name>
<gene>
    <name evidence="2" type="primary">paaG_2</name>
    <name evidence="2" type="ORF">Amac_006090</name>
</gene>
<dbReference type="PANTHER" id="PTHR42964:SF1">
    <property type="entry name" value="POLYKETIDE BIOSYNTHESIS ENOYL-COA HYDRATASE PKSH-RELATED"/>
    <property type="match status" value="1"/>
</dbReference>
<keyword evidence="3" id="KW-1185">Reference proteome</keyword>
<dbReference type="OrthoDB" id="153350at2"/>
<protein>
    <submittedName>
        <fullName evidence="2">Enoyl-CoA hydratase</fullName>
    </submittedName>
</protein>
<dbReference type="Proteomes" id="UP000331127">
    <property type="component" value="Unassembled WGS sequence"/>
</dbReference>
<comment type="caution">
    <text evidence="2">The sequence shown here is derived from an EMBL/GenBank/DDBJ whole genome shotgun (WGS) entry which is preliminary data.</text>
</comment>
<proteinExistence type="inferred from homology"/>
<dbReference type="InterPro" id="IPR001753">
    <property type="entry name" value="Enoyl-CoA_hydra/iso"/>
</dbReference>
<dbReference type="CDD" id="cd06558">
    <property type="entry name" value="crotonase-like"/>
    <property type="match status" value="1"/>
</dbReference>
<evidence type="ECO:0000313" key="2">
    <source>
        <dbReference type="EMBL" id="GES07014.1"/>
    </source>
</evidence>
<dbReference type="RefSeq" id="WP_155352742.1">
    <property type="nucleotide sequence ID" value="NZ_BAAAHL010000077.1"/>
</dbReference>